<protein>
    <submittedName>
        <fullName evidence="16">Fpg/Nei family DNA glycosylase</fullName>
    </submittedName>
</protein>
<dbReference type="AlphaFoldDB" id="A0A7X8THC7"/>
<dbReference type="CDD" id="cd08973">
    <property type="entry name" value="BaFpgNei_N_1"/>
    <property type="match status" value="1"/>
</dbReference>
<dbReference type="InterPro" id="IPR010979">
    <property type="entry name" value="Ribosomal_uS13-like_H2TH"/>
</dbReference>
<dbReference type="GO" id="GO:0008270">
    <property type="term" value="F:zinc ion binding"/>
    <property type="evidence" value="ECO:0007669"/>
    <property type="project" value="UniProtKB-KW"/>
</dbReference>
<keyword evidence="3" id="KW-0479">Metal-binding</keyword>
<dbReference type="SUPFAM" id="SSF57716">
    <property type="entry name" value="Glucocorticoid receptor-like (DNA-binding domain)"/>
    <property type="match status" value="1"/>
</dbReference>
<accession>A0A7X8THC7</accession>
<dbReference type="InterPro" id="IPR012319">
    <property type="entry name" value="FPG_cat"/>
</dbReference>
<evidence type="ECO:0000256" key="2">
    <source>
        <dbReference type="ARBA" id="ARBA00009409"/>
    </source>
</evidence>
<keyword evidence="10" id="KW-0456">Lyase</keyword>
<keyword evidence="5 13" id="KW-0863">Zinc-finger</keyword>
<evidence type="ECO:0000256" key="10">
    <source>
        <dbReference type="ARBA" id="ARBA00023239"/>
    </source>
</evidence>
<keyword evidence="7" id="KW-0862">Zinc</keyword>
<dbReference type="GO" id="GO:0016829">
    <property type="term" value="F:lyase activity"/>
    <property type="evidence" value="ECO:0007669"/>
    <property type="project" value="UniProtKB-KW"/>
</dbReference>
<evidence type="ECO:0000256" key="1">
    <source>
        <dbReference type="ARBA" id="ARBA00001668"/>
    </source>
</evidence>
<dbReference type="InterPro" id="IPR000214">
    <property type="entry name" value="Znf_DNA_glyclase/AP_lyase"/>
</dbReference>
<evidence type="ECO:0000256" key="8">
    <source>
        <dbReference type="ARBA" id="ARBA00023125"/>
    </source>
</evidence>
<dbReference type="InterPro" id="IPR035937">
    <property type="entry name" value="FPG_N"/>
</dbReference>
<name>A0A7X8THC7_9MICC</name>
<keyword evidence="4" id="KW-0227">DNA damage</keyword>
<gene>
    <name evidence="16" type="ORF">HGQ17_00255</name>
</gene>
<comment type="catalytic activity">
    <reaction evidence="1">
        <text>Hydrolysis of DNA containing ring-opened 7-methylguanine residues, releasing 2,6-diamino-4-hydroxy-5-(N-methyl)formamidopyrimidine.</text>
        <dbReference type="EC" id="3.2.2.23"/>
    </reaction>
</comment>
<reference evidence="16 17" key="1">
    <citation type="submission" date="2020-04" db="EMBL/GenBank/DDBJ databases">
        <title>Nesterenkonia sp. nov., isolated from marine sediment.</title>
        <authorList>
            <person name="Zhang G."/>
        </authorList>
    </citation>
    <scope>NUCLEOTIDE SEQUENCE [LARGE SCALE GENOMIC DNA]</scope>
    <source>
        <strain evidence="16 17">MY13</strain>
    </source>
</reference>
<evidence type="ECO:0000256" key="11">
    <source>
        <dbReference type="ARBA" id="ARBA00023268"/>
    </source>
</evidence>
<evidence type="ECO:0000313" key="16">
    <source>
        <dbReference type="EMBL" id="NLS08462.1"/>
    </source>
</evidence>
<dbReference type="GO" id="GO:0006284">
    <property type="term" value="P:base-excision repair"/>
    <property type="evidence" value="ECO:0007669"/>
    <property type="project" value="InterPro"/>
</dbReference>
<evidence type="ECO:0000313" key="17">
    <source>
        <dbReference type="Proteomes" id="UP000523139"/>
    </source>
</evidence>
<comment type="similarity">
    <text evidence="2">Belongs to the FPG family.</text>
</comment>
<dbReference type="GO" id="GO:0034039">
    <property type="term" value="F:8-oxo-7,8-dihydroguanine DNA N-glycosylase activity"/>
    <property type="evidence" value="ECO:0007669"/>
    <property type="project" value="TreeGrafter"/>
</dbReference>
<dbReference type="PANTHER" id="PTHR22993:SF9">
    <property type="entry name" value="FORMAMIDOPYRIMIDINE-DNA GLYCOSYLASE"/>
    <property type="match status" value="1"/>
</dbReference>
<keyword evidence="11" id="KW-0511">Multifunctional enzyme</keyword>
<feature type="domain" description="FPG-type" evidence="14">
    <location>
        <begin position="234"/>
        <end position="268"/>
    </location>
</feature>
<keyword evidence="12" id="KW-0326">Glycosidase</keyword>
<dbReference type="Gene3D" id="1.10.8.50">
    <property type="match status" value="1"/>
</dbReference>
<evidence type="ECO:0000259" key="14">
    <source>
        <dbReference type="PROSITE" id="PS51066"/>
    </source>
</evidence>
<dbReference type="SUPFAM" id="SSF46946">
    <property type="entry name" value="S13-like H2TH domain"/>
    <property type="match status" value="1"/>
</dbReference>
<dbReference type="Gene3D" id="3.20.190.10">
    <property type="entry name" value="MutM-like, N-terminal"/>
    <property type="match status" value="1"/>
</dbReference>
<dbReference type="InterPro" id="IPR015886">
    <property type="entry name" value="H2TH_FPG"/>
</dbReference>
<keyword evidence="17" id="KW-1185">Reference proteome</keyword>
<evidence type="ECO:0000259" key="15">
    <source>
        <dbReference type="PROSITE" id="PS51068"/>
    </source>
</evidence>
<dbReference type="Pfam" id="PF06831">
    <property type="entry name" value="H2TH"/>
    <property type="match status" value="1"/>
</dbReference>
<comment type="caution">
    <text evidence="16">The sequence shown here is derived from an EMBL/GenBank/DDBJ whole genome shotgun (WGS) entry which is preliminary data.</text>
</comment>
<dbReference type="SMART" id="SM00898">
    <property type="entry name" value="Fapy_DNA_glyco"/>
    <property type="match status" value="1"/>
</dbReference>
<dbReference type="EMBL" id="JABAHY010000001">
    <property type="protein sequence ID" value="NLS08462.1"/>
    <property type="molecule type" value="Genomic_DNA"/>
</dbReference>
<dbReference type="PANTHER" id="PTHR22993">
    <property type="entry name" value="FORMAMIDOPYRIMIDINE-DNA GLYCOSYLASE"/>
    <property type="match status" value="1"/>
</dbReference>
<keyword evidence="6" id="KW-0378">Hydrolase</keyword>
<evidence type="ECO:0000256" key="4">
    <source>
        <dbReference type="ARBA" id="ARBA00022763"/>
    </source>
</evidence>
<evidence type="ECO:0000256" key="13">
    <source>
        <dbReference type="PROSITE-ProRule" id="PRU00391"/>
    </source>
</evidence>
<dbReference type="Proteomes" id="UP000523139">
    <property type="component" value="Unassembled WGS sequence"/>
</dbReference>
<dbReference type="SUPFAM" id="SSF81624">
    <property type="entry name" value="N-terminal domain of MutM-like DNA repair proteins"/>
    <property type="match status" value="1"/>
</dbReference>
<dbReference type="Pfam" id="PF01149">
    <property type="entry name" value="Fapy_DNA_glyco"/>
    <property type="match status" value="1"/>
</dbReference>
<dbReference type="PROSITE" id="PS51066">
    <property type="entry name" value="ZF_FPG_2"/>
    <property type="match status" value="1"/>
</dbReference>
<proteinExistence type="inferred from homology"/>
<dbReference type="SMART" id="SM01232">
    <property type="entry name" value="H2TH"/>
    <property type="match status" value="1"/>
</dbReference>
<dbReference type="RefSeq" id="WP_168885971.1">
    <property type="nucleotide sequence ID" value="NZ_JABAHY010000001.1"/>
</dbReference>
<keyword evidence="8" id="KW-0238">DNA-binding</keyword>
<dbReference type="PROSITE" id="PS51068">
    <property type="entry name" value="FPG_CAT"/>
    <property type="match status" value="1"/>
</dbReference>
<feature type="domain" description="Formamidopyrimidine-DNA glycosylase catalytic" evidence="15">
    <location>
        <begin position="2"/>
        <end position="118"/>
    </location>
</feature>
<sequence>MPELPEVHALAGDLESRLRGLSVQRLDVLAFHALKTFDPPPTALTGQTVEQVGRHGKFLDLQIGNLHLIIHLALAGWIRWRDQAPTSMPSRKSPIAARLVTENGSGIDITEAGTRKGLALHIVTEPSEVPGIADLGPDALDVTEAQFSQILQAAGRSPIKKVLRKQSVIAGIGNAYSDEILHRAKMSPFQPAAMKPDDAAALYTAMRQSLQEALTRAEGQAASELKKEKKSGLRVHGRFGEPCPECGDTIKQVVYSDSSFQYCPGCQNNGKAFSDRGIDRLL</sequence>
<evidence type="ECO:0000256" key="3">
    <source>
        <dbReference type="ARBA" id="ARBA00022723"/>
    </source>
</evidence>
<evidence type="ECO:0000256" key="6">
    <source>
        <dbReference type="ARBA" id="ARBA00022801"/>
    </source>
</evidence>
<evidence type="ECO:0000256" key="5">
    <source>
        <dbReference type="ARBA" id="ARBA00022771"/>
    </source>
</evidence>
<keyword evidence="9" id="KW-0234">DNA repair</keyword>
<dbReference type="GO" id="GO:0003906">
    <property type="term" value="F:DNA-(apurinic or apyrimidinic site) endonuclease activity"/>
    <property type="evidence" value="ECO:0007669"/>
    <property type="project" value="InterPro"/>
</dbReference>
<dbReference type="GO" id="GO:0003684">
    <property type="term" value="F:damaged DNA binding"/>
    <property type="evidence" value="ECO:0007669"/>
    <property type="project" value="InterPro"/>
</dbReference>
<organism evidence="16 17">
    <name type="scientific">Nesterenkonia sedimenti</name>
    <dbReference type="NCBI Taxonomy" id="1463632"/>
    <lineage>
        <taxon>Bacteria</taxon>
        <taxon>Bacillati</taxon>
        <taxon>Actinomycetota</taxon>
        <taxon>Actinomycetes</taxon>
        <taxon>Micrococcales</taxon>
        <taxon>Micrococcaceae</taxon>
        <taxon>Nesterenkonia</taxon>
    </lineage>
</organism>
<evidence type="ECO:0000256" key="7">
    <source>
        <dbReference type="ARBA" id="ARBA00022833"/>
    </source>
</evidence>
<evidence type="ECO:0000256" key="9">
    <source>
        <dbReference type="ARBA" id="ARBA00023204"/>
    </source>
</evidence>
<evidence type="ECO:0000256" key="12">
    <source>
        <dbReference type="ARBA" id="ARBA00023295"/>
    </source>
</evidence>